<dbReference type="SUPFAM" id="SSF46955">
    <property type="entry name" value="Putative DNA-binding domain"/>
    <property type="match status" value="1"/>
</dbReference>
<protein>
    <submittedName>
        <fullName evidence="4">Transcriptional regulator</fullName>
    </submittedName>
</protein>
<dbReference type="STRING" id="39029.BSR42_00155"/>
<dbReference type="EMBL" id="LEKT01000021">
    <property type="protein sequence ID" value="KMO86517.1"/>
    <property type="molecule type" value="Genomic_DNA"/>
</dbReference>
<dbReference type="InterPro" id="IPR009061">
    <property type="entry name" value="DNA-bd_dom_put_sf"/>
</dbReference>
<comment type="caution">
    <text evidence="4">The sequence shown here is derived from an EMBL/GenBank/DDBJ whole genome shotgun (WGS) entry which is preliminary data.</text>
</comment>
<dbReference type="Proteomes" id="UP000036503">
    <property type="component" value="Unassembled WGS sequence"/>
</dbReference>
<feature type="coiled-coil region" evidence="2">
    <location>
        <begin position="81"/>
        <end position="108"/>
    </location>
</feature>
<dbReference type="PATRIC" id="fig|1122219.3.peg.1228"/>
<gene>
    <name evidence="4" type="ORF">AB840_07760</name>
</gene>
<dbReference type="CDD" id="cd01109">
    <property type="entry name" value="HTH_YyaN"/>
    <property type="match status" value="1"/>
</dbReference>
<keyword evidence="1" id="KW-0238">DNA-binding</keyword>
<evidence type="ECO:0000313" key="4">
    <source>
        <dbReference type="EMBL" id="KMO86517.1"/>
    </source>
</evidence>
<dbReference type="InterPro" id="IPR047057">
    <property type="entry name" value="MerR_fam"/>
</dbReference>
<dbReference type="FunCoup" id="A0A0J6WXH1">
    <property type="interactions" value="32"/>
</dbReference>
<reference evidence="4 5" key="1">
    <citation type="submission" date="2015-06" db="EMBL/GenBank/DDBJ databases">
        <title>Draft genome sequence of beer spoilage bacterium Megasphaera cerevisiae type strain 20462.</title>
        <authorList>
            <person name="Kutumbaka K."/>
            <person name="Pasmowitz J."/>
            <person name="Mategko J."/>
            <person name="Reyes D."/>
            <person name="Friedrich A."/>
            <person name="Han S."/>
            <person name="Martens-Habbena W."/>
            <person name="Neal-McKinney J."/>
            <person name="Janagama H.K."/>
            <person name="Nadala C."/>
            <person name="Samadpour M."/>
        </authorList>
    </citation>
    <scope>NUCLEOTIDE SEQUENCE [LARGE SCALE GENOMIC DNA]</scope>
    <source>
        <strain evidence="4 5">DSM 20462</strain>
    </source>
</reference>
<keyword evidence="2" id="KW-0175">Coiled coil</keyword>
<dbReference type="Gene3D" id="1.10.1660.10">
    <property type="match status" value="1"/>
</dbReference>
<evidence type="ECO:0000259" key="3">
    <source>
        <dbReference type="PROSITE" id="PS50937"/>
    </source>
</evidence>
<dbReference type="SMART" id="SM00422">
    <property type="entry name" value="HTH_MERR"/>
    <property type="match status" value="1"/>
</dbReference>
<dbReference type="GO" id="GO:0003677">
    <property type="term" value="F:DNA binding"/>
    <property type="evidence" value="ECO:0007669"/>
    <property type="project" value="UniProtKB-KW"/>
</dbReference>
<evidence type="ECO:0000256" key="2">
    <source>
        <dbReference type="SAM" id="Coils"/>
    </source>
</evidence>
<dbReference type="AlphaFoldDB" id="A0A0J6WXH1"/>
<dbReference type="RefSeq" id="WP_048514267.1">
    <property type="nucleotide sequence ID" value="NZ_FUXD01000021.1"/>
</dbReference>
<sequence length="117" mass="13860">MKIKEVSELYGLTSDTLRYYERIGLIQEVPRDKNGIRNYSEKNCATIAFIKCMRAANVSIDGLIQYITLYRQGDNTRKARKEILIKERNHLKERMDTMQNALDHLNRKIETYDTWNT</sequence>
<organism evidence="4 5">
    <name type="scientific">Megasphaera cerevisiae DSM 20462</name>
    <dbReference type="NCBI Taxonomy" id="1122219"/>
    <lineage>
        <taxon>Bacteria</taxon>
        <taxon>Bacillati</taxon>
        <taxon>Bacillota</taxon>
        <taxon>Negativicutes</taxon>
        <taxon>Veillonellales</taxon>
        <taxon>Veillonellaceae</taxon>
        <taxon>Megasphaera</taxon>
    </lineage>
</organism>
<keyword evidence="5" id="KW-1185">Reference proteome</keyword>
<name>A0A0J6WXH1_9FIRM</name>
<dbReference type="PROSITE" id="PS50937">
    <property type="entry name" value="HTH_MERR_2"/>
    <property type="match status" value="1"/>
</dbReference>
<dbReference type="InterPro" id="IPR000551">
    <property type="entry name" value="MerR-type_HTH_dom"/>
</dbReference>
<accession>A0A0J6WXH1</accession>
<dbReference type="InParanoid" id="A0A0J6WXH1"/>
<proteinExistence type="predicted"/>
<dbReference type="OrthoDB" id="9811174at2"/>
<evidence type="ECO:0000313" key="5">
    <source>
        <dbReference type="Proteomes" id="UP000036503"/>
    </source>
</evidence>
<dbReference type="Pfam" id="PF13411">
    <property type="entry name" value="MerR_1"/>
    <property type="match status" value="1"/>
</dbReference>
<dbReference type="PANTHER" id="PTHR30204:SF98">
    <property type="entry name" value="HTH-TYPE TRANSCRIPTIONAL REGULATOR ADHR"/>
    <property type="match status" value="1"/>
</dbReference>
<dbReference type="PANTHER" id="PTHR30204">
    <property type="entry name" value="REDOX-CYCLING DRUG-SENSING TRANSCRIPTIONAL ACTIVATOR SOXR"/>
    <property type="match status" value="1"/>
</dbReference>
<feature type="domain" description="HTH merR-type" evidence="3">
    <location>
        <begin position="1"/>
        <end position="69"/>
    </location>
</feature>
<dbReference type="GO" id="GO:0003700">
    <property type="term" value="F:DNA-binding transcription factor activity"/>
    <property type="evidence" value="ECO:0007669"/>
    <property type="project" value="InterPro"/>
</dbReference>
<evidence type="ECO:0000256" key="1">
    <source>
        <dbReference type="ARBA" id="ARBA00023125"/>
    </source>
</evidence>